<dbReference type="GO" id="GO:0005789">
    <property type="term" value="C:endoplasmic reticulum membrane"/>
    <property type="evidence" value="ECO:0007669"/>
    <property type="project" value="UniProtKB-SubCell"/>
</dbReference>
<accession>A0AAD4GSK1</accession>
<comment type="subcellular location">
    <subcellularLocation>
        <location evidence="1">Endoplasmic reticulum membrane</location>
        <topology evidence="1">Multi-pass membrane protein</topology>
    </subcellularLocation>
</comment>
<protein>
    <submittedName>
        <fullName evidence="10">Glycosylphosphatidylinositol (GPI) anchor assembly protein</fullName>
    </submittedName>
</protein>
<evidence type="ECO:0000256" key="9">
    <source>
        <dbReference type="SAM" id="Phobius"/>
    </source>
</evidence>
<keyword evidence="11" id="KW-1185">Reference proteome</keyword>
<comment type="pathway">
    <text evidence="2">Glycolipid biosynthesis; glycosylphosphatidylinositol-anchor biosynthesis.</text>
</comment>
<feature type="region of interest" description="Disordered" evidence="8">
    <location>
        <begin position="1"/>
        <end position="23"/>
    </location>
</feature>
<feature type="compositionally biased region" description="Basic residues" evidence="8">
    <location>
        <begin position="122"/>
        <end position="131"/>
    </location>
</feature>
<reference evidence="10" key="1">
    <citation type="journal article" date="2019" name="Beilstein J. Org. Chem.">
        <title>Nanangenines: drimane sesquiterpenoids as the dominant metabolite cohort of a novel Australian fungus, Aspergillus nanangensis.</title>
        <authorList>
            <person name="Lacey H.J."/>
            <person name="Gilchrist C.L.M."/>
            <person name="Crombie A."/>
            <person name="Kalaitzis J.A."/>
            <person name="Vuong D."/>
            <person name="Rutledge P.J."/>
            <person name="Turner P."/>
            <person name="Pitt J.I."/>
            <person name="Lacey E."/>
            <person name="Chooi Y.H."/>
            <person name="Piggott A.M."/>
        </authorList>
    </citation>
    <scope>NUCLEOTIDE SEQUENCE</scope>
    <source>
        <strain evidence="10">MST-FP2251</strain>
    </source>
</reference>
<keyword evidence="6 9" id="KW-1133">Transmembrane helix</keyword>
<evidence type="ECO:0000256" key="4">
    <source>
        <dbReference type="ARBA" id="ARBA00022692"/>
    </source>
</evidence>
<dbReference type="AlphaFoldDB" id="A0AAD4GSK1"/>
<evidence type="ECO:0000256" key="1">
    <source>
        <dbReference type="ARBA" id="ARBA00004477"/>
    </source>
</evidence>
<evidence type="ECO:0000256" key="6">
    <source>
        <dbReference type="ARBA" id="ARBA00022989"/>
    </source>
</evidence>
<feature type="transmembrane region" description="Helical" evidence="9">
    <location>
        <begin position="35"/>
        <end position="53"/>
    </location>
</feature>
<keyword evidence="3" id="KW-0337">GPI-anchor biosynthesis</keyword>
<evidence type="ECO:0000256" key="2">
    <source>
        <dbReference type="ARBA" id="ARBA00004687"/>
    </source>
</evidence>
<comment type="caution">
    <text evidence="10">The sequence shown here is derived from an EMBL/GenBank/DDBJ whole genome shotgun (WGS) entry which is preliminary data.</text>
</comment>
<evidence type="ECO:0000256" key="8">
    <source>
        <dbReference type="SAM" id="MobiDB-lite"/>
    </source>
</evidence>
<reference evidence="10" key="2">
    <citation type="submission" date="2020-02" db="EMBL/GenBank/DDBJ databases">
        <authorList>
            <person name="Gilchrist C.L.M."/>
            <person name="Chooi Y.-H."/>
        </authorList>
    </citation>
    <scope>NUCLEOTIDE SEQUENCE</scope>
    <source>
        <strain evidence="10">MST-FP2251</strain>
    </source>
</reference>
<evidence type="ECO:0000256" key="3">
    <source>
        <dbReference type="ARBA" id="ARBA00022502"/>
    </source>
</evidence>
<dbReference type="GO" id="GO:0006506">
    <property type="term" value="P:GPI anchor biosynthetic process"/>
    <property type="evidence" value="ECO:0007669"/>
    <property type="project" value="UniProtKB-KW"/>
</dbReference>
<feature type="transmembrane region" description="Helical" evidence="9">
    <location>
        <begin position="221"/>
        <end position="241"/>
    </location>
</feature>
<proteinExistence type="predicted"/>
<name>A0AAD4GSK1_ASPNN</name>
<evidence type="ECO:0000256" key="7">
    <source>
        <dbReference type="ARBA" id="ARBA00023136"/>
    </source>
</evidence>
<evidence type="ECO:0000313" key="11">
    <source>
        <dbReference type="Proteomes" id="UP001194746"/>
    </source>
</evidence>
<feature type="transmembrane region" description="Helical" evidence="9">
    <location>
        <begin position="247"/>
        <end position="268"/>
    </location>
</feature>
<keyword evidence="4 9" id="KW-0812">Transmembrane</keyword>
<dbReference type="InterPro" id="IPR009580">
    <property type="entry name" value="GPI_biosynthesis_protein_Pig-F"/>
</dbReference>
<dbReference type="EMBL" id="VCAU01000057">
    <property type="protein sequence ID" value="KAF9887727.1"/>
    <property type="molecule type" value="Genomic_DNA"/>
</dbReference>
<feature type="region of interest" description="Disordered" evidence="8">
    <location>
        <begin position="87"/>
        <end position="131"/>
    </location>
</feature>
<feature type="compositionally biased region" description="Pro residues" evidence="8">
    <location>
        <begin position="10"/>
        <end position="22"/>
    </location>
</feature>
<organism evidence="10 11">
    <name type="scientific">Aspergillus nanangensis</name>
    <dbReference type="NCBI Taxonomy" id="2582783"/>
    <lineage>
        <taxon>Eukaryota</taxon>
        <taxon>Fungi</taxon>
        <taxon>Dikarya</taxon>
        <taxon>Ascomycota</taxon>
        <taxon>Pezizomycotina</taxon>
        <taxon>Eurotiomycetes</taxon>
        <taxon>Eurotiomycetidae</taxon>
        <taxon>Eurotiales</taxon>
        <taxon>Aspergillaceae</taxon>
        <taxon>Aspergillus</taxon>
        <taxon>Aspergillus subgen. Circumdati</taxon>
    </lineage>
</organism>
<feature type="compositionally biased region" description="Basic and acidic residues" evidence="8">
    <location>
        <begin position="101"/>
        <end position="110"/>
    </location>
</feature>
<evidence type="ECO:0000313" key="10">
    <source>
        <dbReference type="EMBL" id="KAF9887727.1"/>
    </source>
</evidence>
<dbReference type="Proteomes" id="UP001194746">
    <property type="component" value="Unassembled WGS sequence"/>
</dbReference>
<dbReference type="Pfam" id="PF06699">
    <property type="entry name" value="PIG-F"/>
    <property type="match status" value="1"/>
</dbReference>
<evidence type="ECO:0000256" key="5">
    <source>
        <dbReference type="ARBA" id="ARBA00022824"/>
    </source>
</evidence>
<gene>
    <name evidence="10" type="primary">GPI11</name>
    <name evidence="10" type="ORF">FE257_009680</name>
</gene>
<feature type="transmembrane region" description="Helical" evidence="9">
    <location>
        <begin position="179"/>
        <end position="201"/>
    </location>
</feature>
<feature type="transmembrane region" description="Helical" evidence="9">
    <location>
        <begin position="146"/>
        <end position="173"/>
    </location>
</feature>
<keyword evidence="5" id="KW-0256">Endoplasmic reticulum</keyword>
<keyword evidence="7 9" id="KW-0472">Membrane</keyword>
<sequence length="291" mass="30438">MSSPTSPTSQQPPPAPKSPPPASILSTPLAKTYATIHPFLLLTLLAIRFNALVSSPVDTLLRDLLPLAALQLAYVVICLPPAGTIDPGTTAESTTTTPTPTDEKEKEKKSSSSSAGGIVLRPGKRGYRRKAHGASSGARGAIMAKVAASLLSLALTTLLATPVLAVCLVLFGAPLTTHHLETVLCAAHMALLAATGLVYVYGVDGAAWKEVWGVLRPADAVWGAALGTCVGAWFGAVPIPLDWDRPWQAYPITILIGAYIGYFVGSFVGRSSCVFGKRIVIDANEGENKDE</sequence>
<feature type="compositionally biased region" description="Low complexity" evidence="8">
    <location>
        <begin position="89"/>
        <end position="100"/>
    </location>
</feature>